<dbReference type="GeneID" id="10535802"/>
<dbReference type="PANTHER" id="PTHR31912">
    <property type="entry name" value="IP13529P"/>
    <property type="match status" value="1"/>
</dbReference>
<organism evidence="1 2">
    <name type="scientific">Puccinia graminis f. sp. tritici (strain CRL 75-36-700-3 / race SCCL)</name>
    <name type="common">Black stem rust fungus</name>
    <dbReference type="NCBI Taxonomy" id="418459"/>
    <lineage>
        <taxon>Eukaryota</taxon>
        <taxon>Fungi</taxon>
        <taxon>Dikarya</taxon>
        <taxon>Basidiomycota</taxon>
        <taxon>Pucciniomycotina</taxon>
        <taxon>Pucciniomycetes</taxon>
        <taxon>Pucciniales</taxon>
        <taxon>Pucciniaceae</taxon>
        <taxon>Puccinia</taxon>
    </lineage>
</organism>
<dbReference type="InParanoid" id="E3LC37"/>
<proteinExistence type="predicted"/>
<dbReference type="Proteomes" id="UP000008783">
    <property type="component" value="Unassembled WGS sequence"/>
</dbReference>
<keyword evidence="2" id="KW-1185">Reference proteome</keyword>
<dbReference type="AlphaFoldDB" id="E3LC37"/>
<sequence>MAYLCVLCMGKTTTNRNRHCHNDHHQILVRAEKGWVERIASWRAENQASGKFNYVVDEGIIQMDMVVDQNQETCVEGFELEPDENELVPEPYIVPLDIFEEEESKINESNEDPLWMSFNQDSVGQISSEPDVLSSIDPLPLFRIEEEKIDNATADNLTWFPFLNKEYLIASLLVGYLHKLISRHLYHQFQLVFTLCHIRLPRWETVRRM</sequence>
<name>E3LC37_PUCGT</name>
<dbReference type="PANTHER" id="PTHR31912:SF34">
    <property type="entry name" value="NOTOCHORD-RELATED PROTEIN"/>
    <property type="match status" value="1"/>
</dbReference>
<evidence type="ECO:0000313" key="2">
    <source>
        <dbReference type="Proteomes" id="UP000008783"/>
    </source>
</evidence>
<dbReference type="KEGG" id="pgr:PGTG_20149"/>
<dbReference type="HOGENOM" id="CLU_004591_4_2_1"/>
<dbReference type="VEuPathDB" id="FungiDB:PGTG_20149"/>
<protein>
    <submittedName>
        <fullName evidence="1">Uncharacterized protein</fullName>
    </submittedName>
</protein>
<dbReference type="EMBL" id="DS178442">
    <property type="protein sequence ID" value="EFP94112.2"/>
    <property type="molecule type" value="Genomic_DNA"/>
</dbReference>
<reference key="1">
    <citation type="submission" date="2007-01" db="EMBL/GenBank/DDBJ databases">
        <title>The Genome Sequence of Puccinia graminis f. sp. tritici Strain CRL 75-36-700-3.</title>
        <authorList>
            <consortium name="The Broad Institute Genome Sequencing Platform"/>
            <person name="Birren B."/>
            <person name="Lander E."/>
            <person name="Galagan J."/>
            <person name="Nusbaum C."/>
            <person name="Devon K."/>
            <person name="Cuomo C."/>
            <person name="Jaffe D."/>
            <person name="Butler J."/>
            <person name="Alvarez P."/>
            <person name="Gnerre S."/>
            <person name="Grabherr M."/>
            <person name="Mauceli E."/>
            <person name="Brockman W."/>
            <person name="Young S."/>
            <person name="LaButti K."/>
            <person name="Sykes S."/>
            <person name="DeCaprio D."/>
            <person name="Crawford M."/>
            <person name="Koehrsen M."/>
            <person name="Engels R."/>
            <person name="Montgomery P."/>
            <person name="Pearson M."/>
            <person name="Howarth C."/>
            <person name="Larson L."/>
            <person name="White J."/>
            <person name="Zeng Q."/>
            <person name="Kodira C."/>
            <person name="Yandava C."/>
            <person name="Alvarado L."/>
            <person name="O'Leary S."/>
            <person name="Szabo L."/>
            <person name="Dean R."/>
            <person name="Schein J."/>
        </authorList>
    </citation>
    <scope>NUCLEOTIDE SEQUENCE</scope>
    <source>
        <strain>CRL 75-36-700-3</strain>
    </source>
</reference>
<gene>
    <name evidence="1" type="ORF">PGTG_20149</name>
</gene>
<dbReference type="RefSeq" id="XP_003338531.2">
    <property type="nucleotide sequence ID" value="XM_003338483.2"/>
</dbReference>
<evidence type="ECO:0000313" key="1">
    <source>
        <dbReference type="EMBL" id="EFP94112.2"/>
    </source>
</evidence>
<reference evidence="2" key="2">
    <citation type="journal article" date="2011" name="Proc. Natl. Acad. Sci. U.S.A.">
        <title>Obligate biotrophy features unraveled by the genomic analysis of rust fungi.</title>
        <authorList>
            <person name="Duplessis S."/>
            <person name="Cuomo C.A."/>
            <person name="Lin Y.-C."/>
            <person name="Aerts A."/>
            <person name="Tisserant E."/>
            <person name="Veneault-Fourrey C."/>
            <person name="Joly D.L."/>
            <person name="Hacquard S."/>
            <person name="Amselem J."/>
            <person name="Cantarel B.L."/>
            <person name="Chiu R."/>
            <person name="Coutinho P.M."/>
            <person name="Feau N."/>
            <person name="Field M."/>
            <person name="Frey P."/>
            <person name="Gelhaye E."/>
            <person name="Goldberg J."/>
            <person name="Grabherr M.G."/>
            <person name="Kodira C.D."/>
            <person name="Kohler A."/>
            <person name="Kuees U."/>
            <person name="Lindquist E.A."/>
            <person name="Lucas S.M."/>
            <person name="Mago R."/>
            <person name="Mauceli E."/>
            <person name="Morin E."/>
            <person name="Murat C."/>
            <person name="Pangilinan J.L."/>
            <person name="Park R."/>
            <person name="Pearson M."/>
            <person name="Quesneville H."/>
            <person name="Rouhier N."/>
            <person name="Sakthikumar S."/>
            <person name="Salamov A.A."/>
            <person name="Schmutz J."/>
            <person name="Selles B."/>
            <person name="Shapiro H."/>
            <person name="Tanguay P."/>
            <person name="Tuskan G.A."/>
            <person name="Henrissat B."/>
            <person name="Van de Peer Y."/>
            <person name="Rouze P."/>
            <person name="Ellis J.G."/>
            <person name="Dodds P.N."/>
            <person name="Schein J.E."/>
            <person name="Zhong S."/>
            <person name="Hamelin R.C."/>
            <person name="Grigoriev I.V."/>
            <person name="Szabo L.J."/>
            <person name="Martin F."/>
        </authorList>
    </citation>
    <scope>NUCLEOTIDE SEQUENCE [LARGE SCALE GENOMIC DNA]</scope>
    <source>
        <strain evidence="2">CRL 75-36-700-3 / race SCCL</strain>
    </source>
</reference>
<accession>E3LC37</accession>
<dbReference type="OrthoDB" id="10300969at2759"/>